<dbReference type="InterPro" id="IPR017475">
    <property type="entry name" value="EPS_sugar_tfrase"/>
</dbReference>
<protein>
    <submittedName>
        <fullName evidence="9">Bacterial sugar transferase</fullName>
    </submittedName>
</protein>
<accession>A0A090QVB5</accession>
<dbReference type="InterPro" id="IPR003362">
    <property type="entry name" value="Bact_transf"/>
</dbReference>
<evidence type="ECO:0000256" key="1">
    <source>
        <dbReference type="ARBA" id="ARBA00004141"/>
    </source>
</evidence>
<comment type="similarity">
    <text evidence="2">Belongs to the bacterial sugar transferase family.</text>
</comment>
<dbReference type="GO" id="GO:0016020">
    <property type="term" value="C:membrane"/>
    <property type="evidence" value="ECO:0007669"/>
    <property type="project" value="UniProtKB-SubCell"/>
</dbReference>
<dbReference type="GO" id="GO:0016780">
    <property type="term" value="F:phosphotransferase activity, for other substituted phosphate groups"/>
    <property type="evidence" value="ECO:0007669"/>
    <property type="project" value="TreeGrafter"/>
</dbReference>
<evidence type="ECO:0000313" key="9">
    <source>
        <dbReference type="EMBL" id="GAK99381.1"/>
    </source>
</evidence>
<dbReference type="PANTHER" id="PTHR30576">
    <property type="entry name" value="COLANIC BIOSYNTHESIS UDP-GLUCOSE LIPID CARRIER TRANSFERASE"/>
    <property type="match status" value="1"/>
</dbReference>
<dbReference type="EMBL" id="BBMM01000002">
    <property type="protein sequence ID" value="GAK99381.1"/>
    <property type="molecule type" value="Genomic_DNA"/>
</dbReference>
<feature type="transmembrane region" description="Helical" evidence="7">
    <location>
        <begin position="279"/>
        <end position="301"/>
    </location>
</feature>
<dbReference type="Proteomes" id="UP000029226">
    <property type="component" value="Unassembled WGS sequence"/>
</dbReference>
<gene>
    <name evidence="9" type="ORF">JCM19314_3426</name>
</gene>
<dbReference type="Gene3D" id="3.40.50.720">
    <property type="entry name" value="NAD(P)-binding Rossmann-like Domain"/>
    <property type="match status" value="1"/>
</dbReference>
<dbReference type="PANTHER" id="PTHR30576:SF0">
    <property type="entry name" value="UNDECAPRENYL-PHOSPHATE N-ACETYLGALACTOSAMINYL 1-PHOSPHATE TRANSFERASE-RELATED"/>
    <property type="match status" value="1"/>
</dbReference>
<organism evidence="9 10">
    <name type="scientific">Nonlabens ulvanivorans</name>
    <name type="common">Persicivirga ulvanivorans</name>
    <dbReference type="NCBI Taxonomy" id="906888"/>
    <lineage>
        <taxon>Bacteria</taxon>
        <taxon>Pseudomonadati</taxon>
        <taxon>Bacteroidota</taxon>
        <taxon>Flavobacteriia</taxon>
        <taxon>Flavobacteriales</taxon>
        <taxon>Flavobacteriaceae</taxon>
        <taxon>Nonlabens</taxon>
    </lineage>
</organism>
<feature type="transmembrane region" description="Helical" evidence="7">
    <location>
        <begin position="49"/>
        <end position="69"/>
    </location>
</feature>
<reference evidence="9 10" key="1">
    <citation type="journal article" date="2014" name="Genome Announc.">
        <title>Draft Genome Sequences of Marine Flavobacterium Nonlabens Strains NR17, NR24, NR27, NR32, NR33, and Ara13.</title>
        <authorList>
            <person name="Nakanishi M."/>
            <person name="Meirelles P."/>
            <person name="Suzuki R."/>
            <person name="Takatani N."/>
            <person name="Mino S."/>
            <person name="Suda W."/>
            <person name="Oshima K."/>
            <person name="Hattori M."/>
            <person name="Ohkuma M."/>
            <person name="Hosokawa M."/>
            <person name="Miyashita K."/>
            <person name="Thompson F.L."/>
            <person name="Niwa A."/>
            <person name="Sawabe T."/>
            <person name="Sawabe T."/>
        </authorList>
    </citation>
    <scope>NUCLEOTIDE SEQUENCE [LARGE SCALE GENOMIC DNA]</scope>
    <source>
        <strain evidence="10">JCM19314</strain>
    </source>
</reference>
<comment type="caution">
    <text evidence="9">The sequence shown here is derived from an EMBL/GenBank/DDBJ whole genome shotgun (WGS) entry which is preliminary data.</text>
</comment>
<feature type="transmembrane region" description="Helical" evidence="7">
    <location>
        <begin position="16"/>
        <end position="37"/>
    </location>
</feature>
<dbReference type="NCBIfam" id="TIGR03025">
    <property type="entry name" value="EPS_sugtrans"/>
    <property type="match status" value="1"/>
</dbReference>
<evidence type="ECO:0000256" key="7">
    <source>
        <dbReference type="SAM" id="Phobius"/>
    </source>
</evidence>
<evidence type="ECO:0000313" key="10">
    <source>
        <dbReference type="Proteomes" id="UP000029226"/>
    </source>
</evidence>
<dbReference type="AlphaFoldDB" id="A0A090QVB5"/>
<dbReference type="Pfam" id="PF02397">
    <property type="entry name" value="Bac_transf"/>
    <property type="match status" value="1"/>
</dbReference>
<feature type="domain" description="Bacterial sugar transferase" evidence="8">
    <location>
        <begin position="278"/>
        <end position="460"/>
    </location>
</feature>
<feature type="transmembrane region" description="Helical" evidence="7">
    <location>
        <begin position="113"/>
        <end position="131"/>
    </location>
</feature>
<proteinExistence type="inferred from homology"/>
<sequence>MSQPGSIHFEISERKVLLRIIDVAVVLGALHLVGTVFNFDYFKINEEHWSWIILLGAYLLFFATVFELYHLQRASRITSTLRGVVFTSSITSLIYLLTPFLTPSLPENRLQILYFYLAITLSLLIWRAFYIKLFSSSRFYKNILIIADATDAAQVAETLQEADPNYKIAGYINTDRQLEIGHDDRISILTIPEAKNRLEGQEVSEIVIASSNVEGGITPELYEWLIELVENGFSVREYTQIYEEITDRVPVQYVGKDFYKYFPFARSNQNKLYMVYHRLFDIVCSILGLIFGLVLLPLIFIGNIMGNRGPLFYKQERVGKNRKSFQIYKFRTMVKNAEVDGAQFATKNDSRITAFGKFLRKSRLDEFPPQFYNILKGEMSIIGPRPERPVFVKQLSEKIPFYETRHVVKPGLTGWAQVKTKYGESELDSLRKLQYDLYYIKHRSLFLDLRIIVKTLTTIIFFKGQ</sequence>
<evidence type="ECO:0000259" key="8">
    <source>
        <dbReference type="Pfam" id="PF02397"/>
    </source>
</evidence>
<keyword evidence="5 7" id="KW-1133">Transmembrane helix</keyword>
<evidence type="ECO:0000256" key="3">
    <source>
        <dbReference type="ARBA" id="ARBA00022679"/>
    </source>
</evidence>
<feature type="transmembrane region" description="Helical" evidence="7">
    <location>
        <begin position="81"/>
        <end position="101"/>
    </location>
</feature>
<comment type="subcellular location">
    <subcellularLocation>
        <location evidence="1">Membrane</location>
        <topology evidence="1">Multi-pass membrane protein</topology>
    </subcellularLocation>
</comment>
<name>A0A090QVB5_NONUL</name>
<evidence type="ECO:0000256" key="2">
    <source>
        <dbReference type="ARBA" id="ARBA00006464"/>
    </source>
</evidence>
<keyword evidence="6 7" id="KW-0472">Membrane</keyword>
<keyword evidence="3 9" id="KW-0808">Transferase</keyword>
<evidence type="ECO:0000256" key="5">
    <source>
        <dbReference type="ARBA" id="ARBA00022989"/>
    </source>
</evidence>
<evidence type="ECO:0000256" key="6">
    <source>
        <dbReference type="ARBA" id="ARBA00023136"/>
    </source>
</evidence>
<keyword evidence="4 7" id="KW-0812">Transmembrane</keyword>
<evidence type="ECO:0000256" key="4">
    <source>
        <dbReference type="ARBA" id="ARBA00022692"/>
    </source>
</evidence>